<proteinExistence type="predicted"/>
<organism evidence="1 2">
    <name type="scientific">Cladobotryum mycophilum</name>
    <dbReference type="NCBI Taxonomy" id="491253"/>
    <lineage>
        <taxon>Eukaryota</taxon>
        <taxon>Fungi</taxon>
        <taxon>Dikarya</taxon>
        <taxon>Ascomycota</taxon>
        <taxon>Pezizomycotina</taxon>
        <taxon>Sordariomycetes</taxon>
        <taxon>Hypocreomycetidae</taxon>
        <taxon>Hypocreales</taxon>
        <taxon>Hypocreaceae</taxon>
        <taxon>Cladobotryum</taxon>
    </lineage>
</organism>
<protein>
    <submittedName>
        <fullName evidence="1">Uncharacterized protein</fullName>
    </submittedName>
</protein>
<dbReference type="Proteomes" id="UP001338125">
    <property type="component" value="Unassembled WGS sequence"/>
</dbReference>
<reference evidence="1 2" key="1">
    <citation type="submission" date="2024-01" db="EMBL/GenBank/DDBJ databases">
        <title>Complete genome of Cladobotryum mycophilum ATHUM6906.</title>
        <authorList>
            <person name="Christinaki A.C."/>
            <person name="Myridakis A.I."/>
            <person name="Kouvelis V.N."/>
        </authorList>
    </citation>
    <scope>NUCLEOTIDE SEQUENCE [LARGE SCALE GENOMIC DNA]</scope>
    <source>
        <strain evidence="1 2">ATHUM6906</strain>
    </source>
</reference>
<gene>
    <name evidence="1" type="ORF">PT974_04939</name>
</gene>
<name>A0ABR0SQK8_9HYPO</name>
<comment type="caution">
    <text evidence="1">The sequence shown here is derived from an EMBL/GenBank/DDBJ whole genome shotgun (WGS) entry which is preliminary data.</text>
</comment>
<keyword evidence="2" id="KW-1185">Reference proteome</keyword>
<evidence type="ECO:0000313" key="2">
    <source>
        <dbReference type="Proteomes" id="UP001338125"/>
    </source>
</evidence>
<accession>A0ABR0SQK8</accession>
<sequence>MAQDTRVCLGVAVDHRIRRLCKPVSPTQDSPKSSNHVSCIERWGQLLNVPDYEIQVIAQLAGPAVKGGIAIVLQQPRKNHPFEDGLDAVIEDCKTLSSLCDIFATVSCGTLDLRTDISVVDLLPYIPDKVTTINDVTLKDSFRTSVQAVCDKEPDVLLCAGQIWTKKFDDRKGDSNKIESIGPGKKFGSTPKLPVRARIRHGDKGLVTIPRVNGFHPSYAINYNPHASVLRQLLILTAAETCGMLLDH</sequence>
<evidence type="ECO:0000313" key="1">
    <source>
        <dbReference type="EMBL" id="KAK5994464.1"/>
    </source>
</evidence>
<dbReference type="EMBL" id="JAVFKD010000010">
    <property type="protein sequence ID" value="KAK5994464.1"/>
    <property type="molecule type" value="Genomic_DNA"/>
</dbReference>